<dbReference type="GO" id="GO:0006508">
    <property type="term" value="P:proteolysis"/>
    <property type="evidence" value="ECO:0007669"/>
    <property type="project" value="UniProtKB-KW"/>
</dbReference>
<gene>
    <name evidence="5" type="primary">desi1</name>
    <name evidence="5" type="ORF">NGRA_0201</name>
</gene>
<protein>
    <submittedName>
        <fullName evidence="5">Desumoylating isopeptidase 1</fullName>
    </submittedName>
</protein>
<evidence type="ECO:0000256" key="3">
    <source>
        <dbReference type="ARBA" id="ARBA00022801"/>
    </source>
</evidence>
<dbReference type="AlphaFoldDB" id="A0A9P6H3H5"/>
<evidence type="ECO:0000313" key="6">
    <source>
        <dbReference type="Proteomes" id="UP000740883"/>
    </source>
</evidence>
<dbReference type="OrthoDB" id="21221at2759"/>
<dbReference type="Gene3D" id="3.90.1720.30">
    <property type="entry name" value="PPPDE domains"/>
    <property type="match status" value="1"/>
</dbReference>
<name>A0A9P6H3H5_9MICR</name>
<comment type="caution">
    <text evidence="5">The sequence shown here is derived from an EMBL/GenBank/DDBJ whole genome shotgun (WGS) entry which is preliminary data.</text>
</comment>
<evidence type="ECO:0000256" key="2">
    <source>
        <dbReference type="ARBA" id="ARBA00022670"/>
    </source>
</evidence>
<dbReference type="PANTHER" id="PTHR12378:SF7">
    <property type="entry name" value="DESUMOYLATING ISOPEPTIDASE 1"/>
    <property type="match status" value="1"/>
</dbReference>
<sequence>MTKVILKVYNIGNETLANIISTLCGKQISGIFHTSVEVFGSEYFFQGGITKAVPNTTMFGNPIRIHQMGETKISLEELEEYLEILSNKFNNQSYHLLQNNCNNFSDSLIYFLVEKNVPEYILEVQELASTNETISNMVNMMYKTDQKEI</sequence>
<comment type="similarity">
    <text evidence="1">Belongs to the DeSI family.</text>
</comment>
<proteinExistence type="inferred from homology"/>
<dbReference type="EMBL" id="SBJO01000006">
    <property type="protein sequence ID" value="KAF9764885.1"/>
    <property type="molecule type" value="Genomic_DNA"/>
</dbReference>
<reference evidence="5 6" key="1">
    <citation type="journal article" date="2020" name="Genome Biol. Evol.">
        <title>Comparative genomics of strictly vertically transmitted, feminizing microsporidia endosymbionts of amphipod crustaceans.</title>
        <authorList>
            <person name="Cormier A."/>
            <person name="Chebbi M.A."/>
            <person name="Giraud I."/>
            <person name="Wattier R."/>
            <person name="Teixeira M."/>
            <person name="Gilbert C."/>
            <person name="Rigaud T."/>
            <person name="Cordaux R."/>
        </authorList>
    </citation>
    <scope>NUCLEOTIDE SEQUENCE [LARGE SCALE GENOMIC DNA]</scope>
    <source>
        <strain evidence="5 6">Ou3-Ou53</strain>
    </source>
</reference>
<dbReference type="PROSITE" id="PS51858">
    <property type="entry name" value="PPPDE"/>
    <property type="match status" value="1"/>
</dbReference>
<dbReference type="Proteomes" id="UP000740883">
    <property type="component" value="Unassembled WGS sequence"/>
</dbReference>
<evidence type="ECO:0000259" key="4">
    <source>
        <dbReference type="PROSITE" id="PS51858"/>
    </source>
</evidence>
<evidence type="ECO:0000256" key="1">
    <source>
        <dbReference type="ARBA" id="ARBA00008140"/>
    </source>
</evidence>
<dbReference type="GO" id="GO:0070646">
    <property type="term" value="P:protein modification by small protein removal"/>
    <property type="evidence" value="ECO:0007669"/>
    <property type="project" value="TreeGrafter"/>
</dbReference>
<evidence type="ECO:0000313" key="5">
    <source>
        <dbReference type="EMBL" id="KAF9764885.1"/>
    </source>
</evidence>
<keyword evidence="3" id="KW-0378">Hydrolase</keyword>
<organism evidence="5 6">
    <name type="scientific">Nosema granulosis</name>
    <dbReference type="NCBI Taxonomy" id="83296"/>
    <lineage>
        <taxon>Eukaryota</taxon>
        <taxon>Fungi</taxon>
        <taxon>Fungi incertae sedis</taxon>
        <taxon>Microsporidia</taxon>
        <taxon>Nosematidae</taxon>
        <taxon>Nosema</taxon>
    </lineage>
</organism>
<dbReference type="PANTHER" id="PTHR12378">
    <property type="entry name" value="DESUMOYLATING ISOPEPTIDASE"/>
    <property type="match status" value="1"/>
</dbReference>
<dbReference type="GO" id="GO:0008233">
    <property type="term" value="F:peptidase activity"/>
    <property type="evidence" value="ECO:0007669"/>
    <property type="project" value="UniProtKB-KW"/>
</dbReference>
<dbReference type="Pfam" id="PF05903">
    <property type="entry name" value="Peptidase_C97"/>
    <property type="match status" value="1"/>
</dbReference>
<dbReference type="SMART" id="SM01179">
    <property type="entry name" value="DUF862"/>
    <property type="match status" value="1"/>
</dbReference>
<dbReference type="InterPro" id="IPR042266">
    <property type="entry name" value="PPPDE_sf"/>
</dbReference>
<feature type="domain" description="PPPDE" evidence="4">
    <location>
        <begin position="2"/>
        <end position="146"/>
    </location>
</feature>
<dbReference type="InterPro" id="IPR008580">
    <property type="entry name" value="PPPDE_dom"/>
</dbReference>
<keyword evidence="2" id="KW-0645">Protease</keyword>
<keyword evidence="6" id="KW-1185">Reference proteome</keyword>
<accession>A0A9P6H3H5</accession>